<keyword evidence="6" id="KW-1185">Reference proteome</keyword>
<dbReference type="SMART" id="SM00345">
    <property type="entry name" value="HTH_GNTR"/>
    <property type="match status" value="1"/>
</dbReference>
<dbReference type="Gene3D" id="1.20.120.530">
    <property type="entry name" value="GntR ligand-binding domain-like"/>
    <property type="match status" value="1"/>
</dbReference>
<dbReference type="Pfam" id="PF07729">
    <property type="entry name" value="FCD"/>
    <property type="match status" value="1"/>
</dbReference>
<dbReference type="Pfam" id="PF00392">
    <property type="entry name" value="GntR"/>
    <property type="match status" value="1"/>
</dbReference>
<name>A0A1G9SCR8_9FIRM</name>
<feature type="domain" description="HTH gntR-type" evidence="4">
    <location>
        <begin position="13"/>
        <end position="80"/>
    </location>
</feature>
<accession>A0A1G9SCR8</accession>
<dbReference type="STRING" id="349095.SAMN05660299_00676"/>
<dbReference type="GO" id="GO:0003700">
    <property type="term" value="F:DNA-binding transcription factor activity"/>
    <property type="evidence" value="ECO:0007669"/>
    <property type="project" value="InterPro"/>
</dbReference>
<dbReference type="GO" id="GO:0003677">
    <property type="term" value="F:DNA binding"/>
    <property type="evidence" value="ECO:0007669"/>
    <property type="project" value="UniProtKB-KW"/>
</dbReference>
<evidence type="ECO:0000259" key="4">
    <source>
        <dbReference type="PROSITE" id="PS50949"/>
    </source>
</evidence>
<sequence>MSKLEMLEQKANESVREYAYRVIFENIMSLHLVPGTAISEKEISDRLSISRTPVREAFIRLAQAGLLEILPQRGTYISKIDTAQITEFRFLRVTLERAVMELACRSFPEAHLKSLKVCLEGQEQVLQKFDASRFYELDNEMHYIIFSGCDKPSIWQLLQNANINYIRARVLNVSAAQTEMQLLYEQHRLIVQSIAEHNVSAGIDIITKHVNKVIGDVDALKKQYPEYFK</sequence>
<dbReference type="SMART" id="SM00895">
    <property type="entry name" value="FCD"/>
    <property type="match status" value="1"/>
</dbReference>
<proteinExistence type="predicted"/>
<protein>
    <submittedName>
        <fullName evidence="5">DNA-binding transcriptional regulator, GntR family</fullName>
    </submittedName>
</protein>
<dbReference type="InterPro" id="IPR036390">
    <property type="entry name" value="WH_DNA-bd_sf"/>
</dbReference>
<evidence type="ECO:0000256" key="1">
    <source>
        <dbReference type="ARBA" id="ARBA00023015"/>
    </source>
</evidence>
<gene>
    <name evidence="5" type="ORF">SAMN05660299_00676</name>
</gene>
<dbReference type="AlphaFoldDB" id="A0A1G9SCR8"/>
<dbReference type="SUPFAM" id="SSF48008">
    <property type="entry name" value="GntR ligand-binding domain-like"/>
    <property type="match status" value="1"/>
</dbReference>
<keyword evidence="1" id="KW-0805">Transcription regulation</keyword>
<dbReference type="PROSITE" id="PS50949">
    <property type="entry name" value="HTH_GNTR"/>
    <property type="match status" value="1"/>
</dbReference>
<dbReference type="PANTHER" id="PTHR43537">
    <property type="entry name" value="TRANSCRIPTIONAL REGULATOR, GNTR FAMILY"/>
    <property type="match status" value="1"/>
</dbReference>
<dbReference type="EMBL" id="FNHQ01000005">
    <property type="protein sequence ID" value="SDM33293.1"/>
    <property type="molecule type" value="Genomic_DNA"/>
</dbReference>
<evidence type="ECO:0000313" key="5">
    <source>
        <dbReference type="EMBL" id="SDM33293.1"/>
    </source>
</evidence>
<evidence type="ECO:0000313" key="6">
    <source>
        <dbReference type="Proteomes" id="UP000199309"/>
    </source>
</evidence>
<evidence type="ECO:0000256" key="2">
    <source>
        <dbReference type="ARBA" id="ARBA00023125"/>
    </source>
</evidence>
<reference evidence="5 6" key="1">
    <citation type="submission" date="2016-10" db="EMBL/GenBank/DDBJ databases">
        <authorList>
            <person name="de Groot N.N."/>
        </authorList>
    </citation>
    <scope>NUCLEOTIDE SEQUENCE [LARGE SCALE GENOMIC DNA]</scope>
    <source>
        <strain evidence="5 6">DSM 16981</strain>
    </source>
</reference>
<dbReference type="InterPro" id="IPR036388">
    <property type="entry name" value="WH-like_DNA-bd_sf"/>
</dbReference>
<dbReference type="CDD" id="cd07377">
    <property type="entry name" value="WHTH_GntR"/>
    <property type="match status" value="1"/>
</dbReference>
<keyword evidence="2 5" id="KW-0238">DNA-binding</keyword>
<dbReference type="Proteomes" id="UP000199309">
    <property type="component" value="Unassembled WGS sequence"/>
</dbReference>
<dbReference type="PRINTS" id="PR00035">
    <property type="entry name" value="HTHGNTR"/>
</dbReference>
<keyword evidence="3" id="KW-0804">Transcription</keyword>
<dbReference type="InterPro" id="IPR000524">
    <property type="entry name" value="Tscrpt_reg_HTH_GntR"/>
</dbReference>
<dbReference type="Gene3D" id="1.10.10.10">
    <property type="entry name" value="Winged helix-like DNA-binding domain superfamily/Winged helix DNA-binding domain"/>
    <property type="match status" value="1"/>
</dbReference>
<dbReference type="SUPFAM" id="SSF46785">
    <property type="entry name" value="Winged helix' DNA-binding domain"/>
    <property type="match status" value="1"/>
</dbReference>
<dbReference type="RefSeq" id="WP_218118709.1">
    <property type="nucleotide sequence ID" value="NZ_FNHQ01000005.1"/>
</dbReference>
<evidence type="ECO:0000256" key="3">
    <source>
        <dbReference type="ARBA" id="ARBA00023163"/>
    </source>
</evidence>
<dbReference type="InterPro" id="IPR008920">
    <property type="entry name" value="TF_FadR/GntR_C"/>
</dbReference>
<dbReference type="PANTHER" id="PTHR43537:SF51">
    <property type="entry name" value="HTH-TYPE TRANSCRIPTIONAL REGULATOR LGOR-RELATED"/>
    <property type="match status" value="1"/>
</dbReference>
<organism evidence="5 6">
    <name type="scientific">Megasphaera paucivorans</name>
    <dbReference type="NCBI Taxonomy" id="349095"/>
    <lineage>
        <taxon>Bacteria</taxon>
        <taxon>Bacillati</taxon>
        <taxon>Bacillota</taxon>
        <taxon>Negativicutes</taxon>
        <taxon>Veillonellales</taxon>
        <taxon>Veillonellaceae</taxon>
        <taxon>Megasphaera</taxon>
    </lineage>
</organism>
<dbReference type="InterPro" id="IPR011711">
    <property type="entry name" value="GntR_C"/>
</dbReference>